<dbReference type="GO" id="GO:0043531">
    <property type="term" value="F:ADP binding"/>
    <property type="evidence" value="ECO:0007669"/>
    <property type="project" value="InterPro"/>
</dbReference>
<dbReference type="InterPro" id="IPR027417">
    <property type="entry name" value="P-loop_NTPase"/>
</dbReference>
<evidence type="ECO:0000256" key="2">
    <source>
        <dbReference type="ARBA" id="ARBA00022821"/>
    </source>
</evidence>
<sequence>MSLFSSGSIRVGHASRGHACRRIARGRTDAQPLHHTTQEMRSTVQPTTQEKSTVQQMEPWLVHKLPVKGTSKPSQKSVVNQLVPANNIYQYMDNNERQMFHRTLSRIRELVKLAGWWVHNDAIARLLQEAKDLVYSAEDFLDCLNDLVYSDEGFLDHLNYFAEEFFNFSNRPMEIQQKINHLIEQTKHLRLHDKRQRFIDESLDTKVDLFADEQTIVGRERDLRKLIQLLGLQGSSSVHDHEQVSCTTTVPDLNRGRPENVSVLPIAGSGGVGKTTLAQHIFKNEKRVQDHFDQLIWMCVSDGFDHERCLTDGFIHPSKKFFLVLDDVQEDVCKEEYNGWKSFLAPFKSARSGSTILVTTRSLKIAEHLGTMKHIVLDGLPEESLWELFRMHVFGSDNSNCSQELEGIGRSIVRRLNGSSIDAKILGKLLSLKFDAIYWKKILESELWYLPRQEMIGSNPALLMSYQYMPSHLRQCFSFCSLYPKGYNFEAEILVNCWVAVALVAPDGDMLAADIGHLYFQQLVGRSFLHRVTSSKYAMHGLLYDMAQQILSNKCFVLKGRDDISRIPHKVRHVSILGHSGLSSNDLERLSLYGTLRFHGVPKGITMLVNLRKVRLKGDLMNQLGCVPWIGQLVFLQEMPYYAVDDTPGRRFEELKNMNHLRGALEISGLHNVTCKEQAAEGDLDKKIYLNTLTILWHDSISPDKHNSSQEMEVLEGLLPSPSINHLEVRFYMGSGFHPSWLLHGEEHEPTSSKLESLSINSCPNISSLFIIEIGGSSSRGRSTVFRSLTKLCITWCRKLRSLDNLLRPELLPEIKVIRISNCEELASLPTDQLSEFTRLEDLEMSHCWSLSWERGLTLPRSLKSLKLGTCGEITDSAISCGLCELPSLATLDLQFCSGVESIGAEVWSGMSSLWSLKIFCCQELSSIGGAGSIAKVEKVDIRHCPKLRELERPFQRG</sequence>
<evidence type="ECO:0000256" key="3">
    <source>
        <dbReference type="SAM" id="MobiDB-lite"/>
    </source>
</evidence>
<evidence type="ECO:0000313" key="8">
    <source>
        <dbReference type="Proteomes" id="UP000032180"/>
    </source>
</evidence>
<dbReference type="EnsemblPlants" id="LPERR09G05220.1">
    <property type="protein sequence ID" value="LPERR09G05220.1"/>
    <property type="gene ID" value="LPERR09G05220"/>
</dbReference>
<feature type="domain" description="NB-ARC" evidence="4">
    <location>
        <begin position="259"/>
        <end position="310"/>
    </location>
</feature>
<evidence type="ECO:0000313" key="7">
    <source>
        <dbReference type="EnsemblPlants" id="LPERR09G05220.1"/>
    </source>
</evidence>
<dbReference type="GO" id="GO:0006952">
    <property type="term" value="P:defense response"/>
    <property type="evidence" value="ECO:0007669"/>
    <property type="project" value="UniProtKB-KW"/>
</dbReference>
<feature type="region of interest" description="Disordered" evidence="3">
    <location>
        <begin position="1"/>
        <end position="48"/>
    </location>
</feature>
<dbReference type="Pfam" id="PF00931">
    <property type="entry name" value="NB-ARC"/>
    <property type="match status" value="2"/>
</dbReference>
<dbReference type="SUPFAM" id="SSF52540">
    <property type="entry name" value="P-loop containing nucleoside triphosphate hydrolases"/>
    <property type="match status" value="1"/>
</dbReference>
<evidence type="ECO:0008006" key="9">
    <source>
        <dbReference type="Google" id="ProtNLM"/>
    </source>
</evidence>
<dbReference type="InterPro" id="IPR032675">
    <property type="entry name" value="LRR_dom_sf"/>
</dbReference>
<dbReference type="PRINTS" id="PR00364">
    <property type="entry name" value="DISEASERSIST"/>
</dbReference>
<keyword evidence="8" id="KW-1185">Reference proteome</keyword>
<feature type="domain" description="Disease resistance protein winged helix" evidence="5">
    <location>
        <begin position="482"/>
        <end position="547"/>
    </location>
</feature>
<feature type="domain" description="R13L1/DRL21-like LRR repeat region" evidence="6">
    <location>
        <begin position="653"/>
        <end position="769"/>
    </location>
</feature>
<dbReference type="Gene3D" id="1.10.10.10">
    <property type="entry name" value="Winged helix-like DNA-binding domain superfamily/Winged helix DNA-binding domain"/>
    <property type="match status" value="1"/>
</dbReference>
<dbReference type="InterPro" id="IPR036388">
    <property type="entry name" value="WH-like_DNA-bd_sf"/>
</dbReference>
<organism evidence="7 8">
    <name type="scientific">Leersia perrieri</name>
    <dbReference type="NCBI Taxonomy" id="77586"/>
    <lineage>
        <taxon>Eukaryota</taxon>
        <taxon>Viridiplantae</taxon>
        <taxon>Streptophyta</taxon>
        <taxon>Embryophyta</taxon>
        <taxon>Tracheophyta</taxon>
        <taxon>Spermatophyta</taxon>
        <taxon>Magnoliopsida</taxon>
        <taxon>Liliopsida</taxon>
        <taxon>Poales</taxon>
        <taxon>Poaceae</taxon>
        <taxon>BOP clade</taxon>
        <taxon>Oryzoideae</taxon>
        <taxon>Oryzeae</taxon>
        <taxon>Oryzinae</taxon>
        <taxon>Leersia</taxon>
    </lineage>
</organism>
<feature type="domain" description="NB-ARC" evidence="4">
    <location>
        <begin position="318"/>
        <end position="396"/>
    </location>
</feature>
<evidence type="ECO:0000259" key="4">
    <source>
        <dbReference type="Pfam" id="PF00931"/>
    </source>
</evidence>
<feature type="compositionally biased region" description="Polar residues" evidence="3">
    <location>
        <begin position="39"/>
        <end position="48"/>
    </location>
</feature>
<dbReference type="InterPro" id="IPR056789">
    <property type="entry name" value="LRR_R13L1-DRL21"/>
</dbReference>
<dbReference type="SUPFAM" id="SSF52058">
    <property type="entry name" value="L domain-like"/>
    <property type="match status" value="1"/>
</dbReference>
<keyword evidence="1" id="KW-0433">Leucine-rich repeat</keyword>
<reference evidence="7" key="3">
    <citation type="submission" date="2015-04" db="UniProtKB">
        <authorList>
            <consortium name="EnsemblPlants"/>
        </authorList>
    </citation>
    <scope>IDENTIFICATION</scope>
</reference>
<dbReference type="STRING" id="77586.A0A0D9XD05"/>
<name>A0A0D9XD05_9ORYZ</name>
<dbReference type="Gramene" id="LPERR09G05220.1">
    <property type="protein sequence ID" value="LPERR09G05220.1"/>
    <property type="gene ID" value="LPERR09G05220"/>
</dbReference>
<protein>
    <recommendedName>
        <fullName evidence="9">NB-ARC domain-containing protein</fullName>
    </recommendedName>
</protein>
<dbReference type="Gene3D" id="3.80.10.10">
    <property type="entry name" value="Ribonuclease Inhibitor"/>
    <property type="match status" value="2"/>
</dbReference>
<feature type="compositionally biased region" description="Basic residues" evidence="3">
    <location>
        <begin position="13"/>
        <end position="25"/>
    </location>
</feature>
<dbReference type="eggNOG" id="KOG4658">
    <property type="taxonomic scope" value="Eukaryota"/>
</dbReference>
<dbReference type="AlphaFoldDB" id="A0A0D9XD05"/>
<dbReference type="PANTHER" id="PTHR36766">
    <property type="entry name" value="PLANT BROAD-SPECTRUM MILDEW RESISTANCE PROTEIN RPW8"/>
    <property type="match status" value="1"/>
</dbReference>
<dbReference type="InterPro" id="IPR002182">
    <property type="entry name" value="NB-ARC"/>
</dbReference>
<evidence type="ECO:0000259" key="5">
    <source>
        <dbReference type="Pfam" id="PF23559"/>
    </source>
</evidence>
<dbReference type="InterPro" id="IPR058922">
    <property type="entry name" value="WHD_DRP"/>
</dbReference>
<dbReference type="Gene3D" id="3.40.50.300">
    <property type="entry name" value="P-loop containing nucleotide triphosphate hydrolases"/>
    <property type="match status" value="2"/>
</dbReference>
<evidence type="ECO:0000256" key="1">
    <source>
        <dbReference type="ARBA" id="ARBA00022614"/>
    </source>
</evidence>
<dbReference type="Pfam" id="PF25019">
    <property type="entry name" value="LRR_R13L1-DRL21"/>
    <property type="match status" value="1"/>
</dbReference>
<keyword evidence="2" id="KW-0611">Plant defense</keyword>
<reference evidence="7 8" key="1">
    <citation type="submission" date="2012-08" db="EMBL/GenBank/DDBJ databases">
        <title>Oryza genome evolution.</title>
        <authorList>
            <person name="Wing R.A."/>
        </authorList>
    </citation>
    <scope>NUCLEOTIDE SEQUENCE</scope>
</reference>
<dbReference type="HOGENOM" id="CLU_000837_8_8_1"/>
<accession>A0A0D9XD05</accession>
<proteinExistence type="predicted"/>
<reference evidence="8" key="2">
    <citation type="submission" date="2013-12" db="EMBL/GenBank/DDBJ databases">
        <authorList>
            <person name="Yu Y."/>
            <person name="Lee S."/>
            <person name="de Baynast K."/>
            <person name="Wissotski M."/>
            <person name="Liu L."/>
            <person name="Talag J."/>
            <person name="Goicoechea J."/>
            <person name="Angelova A."/>
            <person name="Jetty R."/>
            <person name="Kudrna D."/>
            <person name="Golser W."/>
            <person name="Rivera L."/>
            <person name="Zhang J."/>
            <person name="Wing R."/>
        </authorList>
    </citation>
    <scope>NUCLEOTIDE SEQUENCE</scope>
</reference>
<evidence type="ECO:0000259" key="6">
    <source>
        <dbReference type="Pfam" id="PF25019"/>
    </source>
</evidence>
<dbReference type="Proteomes" id="UP000032180">
    <property type="component" value="Chromosome 9"/>
</dbReference>
<dbReference type="Pfam" id="PF23559">
    <property type="entry name" value="WHD_DRP"/>
    <property type="match status" value="1"/>
</dbReference>
<dbReference type="PANTHER" id="PTHR36766:SF40">
    <property type="entry name" value="DISEASE RESISTANCE PROTEIN RGA3"/>
    <property type="match status" value="1"/>
</dbReference>